<dbReference type="InterPro" id="IPR013024">
    <property type="entry name" value="GGCT-like"/>
</dbReference>
<sequence>MPKSFFFGYGSLVNTKTHLYKRATQACAKGWRREWRWVPGRELAFLTAIPDSSSEIEGLIAEVPNQDWAALDEREEFYERLNANECTDHAVNEPLDIAIYAIPPANSTIASDDHPVILSYLDVVLQGYLEVYGVEGALKFFESTTGWHAPVINDRAAPLYPRSQKLSAEETDWVDEQLASRRIKIINAG</sequence>
<dbReference type="Pfam" id="PF06094">
    <property type="entry name" value="GGACT"/>
    <property type="match status" value="1"/>
</dbReference>
<dbReference type="Proteomes" id="UP000236752">
    <property type="component" value="Unassembled WGS sequence"/>
</dbReference>
<name>A0A1H5ZWL3_9RHOB</name>
<keyword evidence="2" id="KW-0808">Transferase</keyword>
<dbReference type="InterPro" id="IPR036568">
    <property type="entry name" value="GGCT-like_sf"/>
</dbReference>
<evidence type="ECO:0000259" key="1">
    <source>
        <dbReference type="Pfam" id="PF06094"/>
    </source>
</evidence>
<protein>
    <submittedName>
        <fullName evidence="2">Gamma-glutamyl cyclotransferase, AIG2-like</fullName>
    </submittedName>
</protein>
<dbReference type="AlphaFoldDB" id="A0A1H5ZWL3"/>
<keyword evidence="3" id="KW-1185">Reference proteome</keyword>
<dbReference type="SUPFAM" id="SSF110857">
    <property type="entry name" value="Gamma-glutamyl cyclotransferase-like"/>
    <property type="match status" value="1"/>
</dbReference>
<dbReference type="GO" id="GO:0016740">
    <property type="term" value="F:transferase activity"/>
    <property type="evidence" value="ECO:0007669"/>
    <property type="project" value="UniProtKB-KW"/>
</dbReference>
<evidence type="ECO:0000313" key="3">
    <source>
        <dbReference type="Proteomes" id="UP000236752"/>
    </source>
</evidence>
<feature type="domain" description="Gamma-glutamylcyclotransferase AIG2-like" evidence="1">
    <location>
        <begin position="7"/>
        <end position="104"/>
    </location>
</feature>
<gene>
    <name evidence="2" type="ORF">SAMN04488045_2696</name>
</gene>
<dbReference type="CDD" id="cd06661">
    <property type="entry name" value="GGCT_like"/>
    <property type="match status" value="1"/>
</dbReference>
<dbReference type="InterPro" id="IPR009288">
    <property type="entry name" value="AIG2-like_dom"/>
</dbReference>
<dbReference type="EMBL" id="FNUZ01000004">
    <property type="protein sequence ID" value="SEG40839.1"/>
    <property type="molecule type" value="Genomic_DNA"/>
</dbReference>
<dbReference type="OrthoDB" id="5567366at2"/>
<organism evidence="2 3">
    <name type="scientific">Thalassococcus halodurans</name>
    <dbReference type="NCBI Taxonomy" id="373675"/>
    <lineage>
        <taxon>Bacteria</taxon>
        <taxon>Pseudomonadati</taxon>
        <taxon>Pseudomonadota</taxon>
        <taxon>Alphaproteobacteria</taxon>
        <taxon>Rhodobacterales</taxon>
        <taxon>Roseobacteraceae</taxon>
        <taxon>Thalassococcus</taxon>
    </lineage>
</organism>
<reference evidence="2 3" key="1">
    <citation type="submission" date="2016-10" db="EMBL/GenBank/DDBJ databases">
        <authorList>
            <person name="de Groot N.N."/>
        </authorList>
    </citation>
    <scope>NUCLEOTIDE SEQUENCE [LARGE SCALE GENOMIC DNA]</scope>
    <source>
        <strain evidence="2 3">DSM 26915</strain>
    </source>
</reference>
<accession>A0A1H5ZWL3</accession>
<proteinExistence type="predicted"/>
<evidence type="ECO:0000313" key="2">
    <source>
        <dbReference type="EMBL" id="SEG40839.1"/>
    </source>
</evidence>
<dbReference type="RefSeq" id="WP_103911022.1">
    <property type="nucleotide sequence ID" value="NZ_FNUZ01000004.1"/>
</dbReference>
<dbReference type="Gene3D" id="3.10.490.10">
    <property type="entry name" value="Gamma-glutamyl cyclotransferase-like"/>
    <property type="match status" value="1"/>
</dbReference>